<evidence type="ECO:0000313" key="3">
    <source>
        <dbReference type="EMBL" id="MBE0346175.1"/>
    </source>
</evidence>
<accession>A0A8I0MUP2</accession>
<protein>
    <submittedName>
        <fullName evidence="3">FADH2 O2-dependent halogenase I</fullName>
    </submittedName>
</protein>
<keyword evidence="2" id="KW-0547">Nucleotide-binding</keyword>
<comment type="caution">
    <text evidence="3">The sequence shown here is derived from an EMBL/GenBank/DDBJ whole genome shotgun (WGS) entry which is preliminary data.</text>
</comment>
<organism evidence="3 4">
    <name type="scientific">Pseudoalteromonas peptidolytica F12-50-A1</name>
    <dbReference type="NCBI Taxonomy" id="1315280"/>
    <lineage>
        <taxon>Bacteria</taxon>
        <taxon>Pseudomonadati</taxon>
        <taxon>Pseudomonadota</taxon>
        <taxon>Gammaproteobacteria</taxon>
        <taxon>Alteromonadales</taxon>
        <taxon>Pseudoalteromonadaceae</taxon>
        <taxon>Pseudoalteromonas</taxon>
    </lineage>
</organism>
<dbReference type="InterPro" id="IPR033856">
    <property type="entry name" value="Trp_halogen"/>
</dbReference>
<dbReference type="InterPro" id="IPR006905">
    <property type="entry name" value="Flavin_halogenase"/>
</dbReference>
<name>A0A8I0MUP2_9GAMM</name>
<dbReference type="GO" id="GO:0004497">
    <property type="term" value="F:monooxygenase activity"/>
    <property type="evidence" value="ECO:0007669"/>
    <property type="project" value="InterPro"/>
</dbReference>
<dbReference type="PIRSF" id="PIRSF011396">
    <property type="entry name" value="Trp_halogenase"/>
    <property type="match status" value="1"/>
</dbReference>
<dbReference type="PANTHER" id="PTHR43747">
    <property type="entry name" value="FAD-BINDING PROTEIN"/>
    <property type="match status" value="1"/>
</dbReference>
<gene>
    <name evidence="3" type="primary">prnA</name>
    <name evidence="3" type="ORF">PPEP_a1222</name>
</gene>
<feature type="binding site" evidence="2">
    <location>
        <position position="338"/>
    </location>
    <ligand>
        <name>FAD</name>
        <dbReference type="ChEBI" id="CHEBI:57692"/>
    </ligand>
</feature>
<dbReference type="InterPro" id="IPR050816">
    <property type="entry name" value="Flavin-dep_Halogenase_NPB"/>
</dbReference>
<dbReference type="SUPFAM" id="SSF51905">
    <property type="entry name" value="FAD/NAD(P)-binding domain"/>
    <property type="match status" value="1"/>
</dbReference>
<dbReference type="Proteomes" id="UP000660708">
    <property type="component" value="Unassembled WGS sequence"/>
</dbReference>
<evidence type="ECO:0000313" key="4">
    <source>
        <dbReference type="Proteomes" id="UP000660708"/>
    </source>
</evidence>
<dbReference type="EMBL" id="AQHF01000020">
    <property type="protein sequence ID" value="MBE0346175.1"/>
    <property type="molecule type" value="Genomic_DNA"/>
</dbReference>
<dbReference type="RefSeq" id="WP_147389114.1">
    <property type="nucleotide sequence ID" value="NZ_AQHF01000020.1"/>
</dbReference>
<dbReference type="GO" id="GO:0000166">
    <property type="term" value="F:nucleotide binding"/>
    <property type="evidence" value="ECO:0007669"/>
    <property type="project" value="UniProtKB-KW"/>
</dbReference>
<keyword evidence="2" id="KW-0274">FAD</keyword>
<dbReference type="InterPro" id="IPR036188">
    <property type="entry name" value="FAD/NAD-bd_sf"/>
</dbReference>
<sequence>MKLQKVIILGGGTAGWLAANHLAKRLNAELSLDIHIELIESESIPAVGVGEGTVPFMKETLKHFGIDEELIFKNAEGSFKHGIKFSDWLYNPESNNGHYYYHPFQPYPSGHEQLIRAWLSNPNRCKFEHFMSTQATVAELGLSPKAITQREYDGVFDYAYHFDAALFTKLLKDNAVNELGVHVSYKTIDDVEISQDGSIKGLIANGERFDADFFVDCSGFESLLLGRAMNVGFKSLSNTLLADTALAVQSPYQDNSTPINPYTTATAKEHGWIWDIQLQSRKGVGYVYSSNHTSDDDAQRCLALYLDVEPQELNVRKIDMRCGYREQFWVKNVVALGLAQGFVEPLEATGLLVFDLTASMLAHALSSGELSFALESQKFNRDVERMWLNISDFIKLHYCLSKRTDSSFWLDNCSTDTIPDSLQQKLEMWKVRAPHKFDFTDKLGVFDISNYLYVLYGMEFLPTQVVTSEASMQIYKGYQEYQTSVLKEVNSNLRPHKELLEKLKLYGIQRN</sequence>
<keyword evidence="4" id="KW-1185">Reference proteome</keyword>
<dbReference type="Pfam" id="PF04820">
    <property type="entry name" value="Trp_halogenase"/>
    <property type="match status" value="1"/>
</dbReference>
<feature type="active site" evidence="1">
    <location>
        <position position="80"/>
    </location>
</feature>
<keyword evidence="2" id="KW-0285">Flavoprotein</keyword>
<dbReference type="PANTHER" id="PTHR43747:SF4">
    <property type="entry name" value="FLAVIN-DEPENDENT TRYPTOPHAN HALOGENASE"/>
    <property type="match status" value="1"/>
</dbReference>
<dbReference type="AlphaFoldDB" id="A0A8I0MUP2"/>
<reference evidence="3 4" key="1">
    <citation type="submission" date="2015-06" db="EMBL/GenBank/DDBJ databases">
        <title>Genome sequence of Pseudoalteromonas peptidolytica.</title>
        <authorList>
            <person name="Xie B.-B."/>
            <person name="Rong J.-C."/>
            <person name="Qin Q.-L."/>
            <person name="Zhang Y.-Z."/>
        </authorList>
    </citation>
    <scope>NUCLEOTIDE SEQUENCE [LARGE SCALE GENOMIC DNA]</scope>
    <source>
        <strain evidence="3 4">F12-50-A1</strain>
    </source>
</reference>
<feature type="binding site" evidence="2">
    <location>
        <position position="347"/>
    </location>
    <ligand>
        <name>L-tryptophan</name>
        <dbReference type="ChEBI" id="CHEBI:57912"/>
    </ligand>
</feature>
<dbReference type="Gene3D" id="3.50.50.60">
    <property type="entry name" value="FAD/NAD(P)-binding domain"/>
    <property type="match status" value="1"/>
</dbReference>
<feature type="binding site" evidence="2">
    <location>
        <begin position="11"/>
        <end position="14"/>
    </location>
    <ligand>
        <name>FAD</name>
        <dbReference type="ChEBI" id="CHEBI:57692"/>
    </ligand>
</feature>
<feature type="binding site" evidence="2">
    <location>
        <position position="80"/>
    </location>
    <ligand>
        <name>7-chloro-L-tryptophan</name>
        <dbReference type="ChEBI" id="CHEBI:58713"/>
    </ligand>
</feature>
<proteinExistence type="predicted"/>
<evidence type="ECO:0000256" key="1">
    <source>
        <dbReference type="PIRSR" id="PIRSR011396-1"/>
    </source>
</evidence>
<evidence type="ECO:0000256" key="2">
    <source>
        <dbReference type="PIRSR" id="PIRSR011396-2"/>
    </source>
</evidence>